<evidence type="ECO:0000256" key="4">
    <source>
        <dbReference type="ARBA" id="ARBA00023242"/>
    </source>
</evidence>
<organism evidence="7 8">
    <name type="scientific">Paratrimastix pyriformis</name>
    <dbReference type="NCBI Taxonomy" id="342808"/>
    <lineage>
        <taxon>Eukaryota</taxon>
        <taxon>Metamonada</taxon>
        <taxon>Preaxostyla</taxon>
        <taxon>Paratrimastigidae</taxon>
        <taxon>Paratrimastix</taxon>
    </lineage>
</organism>
<dbReference type="Gene3D" id="1.10.246.90">
    <property type="entry name" value="Nop domain"/>
    <property type="match status" value="1"/>
</dbReference>
<keyword evidence="4" id="KW-0539">Nucleus</keyword>
<dbReference type="SUPFAM" id="SSF89124">
    <property type="entry name" value="Nop domain"/>
    <property type="match status" value="1"/>
</dbReference>
<dbReference type="InterPro" id="IPR036070">
    <property type="entry name" value="Nop_dom_sf"/>
</dbReference>
<dbReference type="PANTHER" id="PTHR10894">
    <property type="entry name" value="NUCLEOLAR PROTEIN 5 NUCLEOLAR PROTEIN NOP5 NOP58"/>
    <property type="match status" value="1"/>
</dbReference>
<protein>
    <submittedName>
        <fullName evidence="7">Nucleolar protein 58</fullName>
    </submittedName>
</protein>
<gene>
    <name evidence="7" type="ORF">PAPYR_4660</name>
</gene>
<dbReference type="SMART" id="SM00931">
    <property type="entry name" value="NOSIC"/>
    <property type="match status" value="1"/>
</dbReference>
<dbReference type="Pfam" id="PF01798">
    <property type="entry name" value="Nop"/>
    <property type="match status" value="1"/>
</dbReference>
<keyword evidence="3" id="KW-0690">Ribosome biogenesis</keyword>
<evidence type="ECO:0000256" key="5">
    <source>
        <dbReference type="SAM" id="MobiDB-lite"/>
    </source>
</evidence>
<dbReference type="PROSITE" id="PS51358">
    <property type="entry name" value="NOP"/>
    <property type="match status" value="1"/>
</dbReference>
<dbReference type="PANTHER" id="PTHR10894:SF1">
    <property type="entry name" value="NUCLEOLAR PROTEIN 58"/>
    <property type="match status" value="1"/>
</dbReference>
<comment type="caution">
    <text evidence="7">The sequence shown here is derived from an EMBL/GenBank/DDBJ whole genome shotgun (WGS) entry which is preliminary data.</text>
</comment>
<dbReference type="EMBL" id="JAPMOS010000020">
    <property type="protein sequence ID" value="KAJ4459360.1"/>
    <property type="molecule type" value="Genomic_DNA"/>
</dbReference>
<sequence>MPLLVLLETSAGFALYSVKDEDKAQISAGQDVADFEPTLRAFSKFENTTEALAAATSLTESKMPHQLKKFLKSSFKKYELTGDLAVADPKLGGAIKEKLGINCVFDAGCLDLMKLLRMDLEKTIPPEEMRRTSLGLAHSLSRFKLKFSPDKIDVMIVQAIALLDELDKELNTYAMRIREWYGWHFPELNKVIADNIQYARAINKMGLRHNCLTTDFSDILATDVEAKMKEAVHVTMGVDITEDDIANIRALCDQVIEMSEYRTSLHEYLKNRMQAVAPNLSVLVGELVGARLIAHAGSLLSLAKHPASTVQILGAEKALFRALKTQHATPKYGLIYHASMVGKATPKNKGKAARMLANKLSLASRVDALGESTDVTVGTAMLQQLENRMRMLDSVAPPRVSHGKGTPAKAPAYSKGASYSSGTDQTMTTPKSAKKPRKSEEEEAE</sequence>
<evidence type="ECO:0000256" key="3">
    <source>
        <dbReference type="ARBA" id="ARBA00022517"/>
    </source>
</evidence>
<evidence type="ECO:0000313" key="8">
    <source>
        <dbReference type="Proteomes" id="UP001141327"/>
    </source>
</evidence>
<evidence type="ECO:0000313" key="7">
    <source>
        <dbReference type="EMBL" id="KAJ4459360.1"/>
    </source>
</evidence>
<dbReference type="Proteomes" id="UP001141327">
    <property type="component" value="Unassembled WGS sequence"/>
</dbReference>
<feature type="compositionally biased region" description="Polar residues" evidence="5">
    <location>
        <begin position="417"/>
        <end position="431"/>
    </location>
</feature>
<dbReference type="InterPro" id="IPR012974">
    <property type="entry name" value="NOP58/56_N"/>
</dbReference>
<accession>A0ABQ8URK7</accession>
<keyword evidence="8" id="KW-1185">Reference proteome</keyword>
<dbReference type="Gene3D" id="1.10.287.4070">
    <property type="match status" value="1"/>
</dbReference>
<dbReference type="InterPro" id="IPR045056">
    <property type="entry name" value="Nop56/Nop58"/>
</dbReference>
<feature type="region of interest" description="Disordered" evidence="5">
    <location>
        <begin position="396"/>
        <end position="445"/>
    </location>
</feature>
<name>A0ABQ8URK7_9EUKA</name>
<dbReference type="InterPro" id="IPR002687">
    <property type="entry name" value="Nop_dom"/>
</dbReference>
<dbReference type="InterPro" id="IPR012976">
    <property type="entry name" value="NOSIC"/>
</dbReference>
<evidence type="ECO:0000256" key="1">
    <source>
        <dbReference type="ARBA" id="ARBA00004604"/>
    </source>
</evidence>
<evidence type="ECO:0000259" key="6">
    <source>
        <dbReference type="PROSITE" id="PS51358"/>
    </source>
</evidence>
<dbReference type="InterPro" id="IPR042239">
    <property type="entry name" value="Nop_C"/>
</dbReference>
<proteinExistence type="inferred from homology"/>
<reference evidence="7" key="1">
    <citation type="journal article" date="2022" name="bioRxiv">
        <title>Genomics of Preaxostyla Flagellates Illuminates Evolutionary Transitions and the Path Towards Mitochondrial Loss.</title>
        <authorList>
            <person name="Novak L.V.F."/>
            <person name="Treitli S.C."/>
            <person name="Pyrih J."/>
            <person name="Halakuc P."/>
            <person name="Pipaliya S.V."/>
            <person name="Vacek V."/>
            <person name="Brzon O."/>
            <person name="Soukal P."/>
            <person name="Eme L."/>
            <person name="Dacks J.B."/>
            <person name="Karnkowska A."/>
            <person name="Elias M."/>
            <person name="Hampl V."/>
        </authorList>
    </citation>
    <scope>NUCLEOTIDE SEQUENCE</scope>
    <source>
        <strain evidence="7">RCP-MX</strain>
    </source>
</reference>
<comment type="similarity">
    <text evidence="2">Belongs to the NOP5/NOP56 family.</text>
</comment>
<dbReference type="Pfam" id="PF08156">
    <property type="entry name" value="NOP5NT"/>
    <property type="match status" value="1"/>
</dbReference>
<evidence type="ECO:0000256" key="2">
    <source>
        <dbReference type="ARBA" id="ARBA00009211"/>
    </source>
</evidence>
<feature type="domain" description="Nop" evidence="6">
    <location>
        <begin position="276"/>
        <end position="394"/>
    </location>
</feature>
<comment type="subcellular location">
    <subcellularLocation>
        <location evidence="1">Nucleus</location>
        <location evidence="1">Nucleolus</location>
    </subcellularLocation>
</comment>